<dbReference type="Proteomes" id="UP000287033">
    <property type="component" value="Unassembled WGS sequence"/>
</dbReference>
<feature type="region of interest" description="Disordered" evidence="1">
    <location>
        <begin position="29"/>
        <end position="70"/>
    </location>
</feature>
<reference evidence="2 3" key="1">
    <citation type="journal article" date="2018" name="Nat. Ecol. Evol.">
        <title>Shark genomes provide insights into elasmobranch evolution and the origin of vertebrates.</title>
        <authorList>
            <person name="Hara Y"/>
            <person name="Yamaguchi K"/>
            <person name="Onimaru K"/>
            <person name="Kadota M"/>
            <person name="Koyanagi M"/>
            <person name="Keeley SD"/>
            <person name="Tatsumi K"/>
            <person name="Tanaka K"/>
            <person name="Motone F"/>
            <person name="Kageyama Y"/>
            <person name="Nozu R"/>
            <person name="Adachi N"/>
            <person name="Nishimura O"/>
            <person name="Nakagawa R"/>
            <person name="Tanegashima C"/>
            <person name="Kiyatake I"/>
            <person name="Matsumoto R"/>
            <person name="Murakumo K"/>
            <person name="Nishida K"/>
            <person name="Terakita A"/>
            <person name="Kuratani S"/>
            <person name="Sato K"/>
            <person name="Hyodo S Kuraku.S."/>
        </authorList>
    </citation>
    <scope>NUCLEOTIDE SEQUENCE [LARGE SCALE GENOMIC DNA]</scope>
</reference>
<organism evidence="2 3">
    <name type="scientific">Chiloscyllium punctatum</name>
    <name type="common">Brownbanded bambooshark</name>
    <name type="synonym">Hemiscyllium punctatum</name>
    <dbReference type="NCBI Taxonomy" id="137246"/>
    <lineage>
        <taxon>Eukaryota</taxon>
        <taxon>Metazoa</taxon>
        <taxon>Chordata</taxon>
        <taxon>Craniata</taxon>
        <taxon>Vertebrata</taxon>
        <taxon>Chondrichthyes</taxon>
        <taxon>Elasmobranchii</taxon>
        <taxon>Galeomorphii</taxon>
        <taxon>Galeoidea</taxon>
        <taxon>Orectolobiformes</taxon>
        <taxon>Hemiscylliidae</taxon>
        <taxon>Chiloscyllium</taxon>
    </lineage>
</organism>
<sequence length="70" mass="7810">MHLAASETTGRKGREGLVVSQAMADSHVVLDKSVRRESAQLPRHSHGRRLPYPPFQPDSQSHSGRSQQQH</sequence>
<dbReference type="AlphaFoldDB" id="A0A401RK22"/>
<evidence type="ECO:0000313" key="2">
    <source>
        <dbReference type="EMBL" id="GCC18480.1"/>
    </source>
</evidence>
<feature type="compositionally biased region" description="Low complexity" evidence="1">
    <location>
        <begin position="59"/>
        <end position="70"/>
    </location>
</feature>
<evidence type="ECO:0000256" key="1">
    <source>
        <dbReference type="SAM" id="MobiDB-lite"/>
    </source>
</evidence>
<proteinExistence type="predicted"/>
<protein>
    <submittedName>
        <fullName evidence="2">Uncharacterized protein</fullName>
    </submittedName>
</protein>
<gene>
    <name evidence="2" type="ORF">chiPu_0022534</name>
</gene>
<dbReference type="EMBL" id="BEZZ01008679">
    <property type="protein sequence ID" value="GCC18480.1"/>
    <property type="molecule type" value="Genomic_DNA"/>
</dbReference>
<name>A0A401RK22_CHIPU</name>
<keyword evidence="3" id="KW-1185">Reference proteome</keyword>
<feature type="compositionally biased region" description="Basic and acidic residues" evidence="1">
    <location>
        <begin position="29"/>
        <end position="38"/>
    </location>
</feature>
<comment type="caution">
    <text evidence="2">The sequence shown here is derived from an EMBL/GenBank/DDBJ whole genome shotgun (WGS) entry which is preliminary data.</text>
</comment>
<accession>A0A401RK22</accession>
<evidence type="ECO:0000313" key="3">
    <source>
        <dbReference type="Proteomes" id="UP000287033"/>
    </source>
</evidence>